<dbReference type="PANTHER" id="PTHR47738:SF3">
    <property type="entry name" value="PHOSPHOTRANSFERASE SYSTEM MANNITOL_FRUCTOSE-SPECIFIC IIA DOMAIN CONTAINING PROTEIN"/>
    <property type="match status" value="1"/>
</dbReference>
<sequence length="158" mass="17843">MKADTTKANLYDNITVSRIEGNNNKEVLEKLSKVMLEKGFVKESYIDAIYEREKIFPTGLPTDDIGVAIPHTDYFHVEETSIGIGILEKPVEFNVMADLENTVEVEILFMLAIKDSDGQLEVLQKLIGLFQDGHTLQDIKNAENEEEISELIRKSLSL</sequence>
<dbReference type="InterPro" id="IPR002178">
    <property type="entry name" value="PTS_EIIA_type-2_dom"/>
</dbReference>
<dbReference type="RefSeq" id="WP_042679646.1">
    <property type="nucleotide sequence ID" value="NZ_CABKTM010000014.1"/>
</dbReference>
<evidence type="ECO:0000313" key="3">
    <source>
        <dbReference type="Proteomes" id="UP001142078"/>
    </source>
</evidence>
<dbReference type="AlphaFoldDB" id="A0A9X2MQ65"/>
<gene>
    <name evidence="2" type="ORF">NSA23_13610</name>
</gene>
<dbReference type="PROSITE" id="PS51094">
    <property type="entry name" value="PTS_EIIA_TYPE_2"/>
    <property type="match status" value="1"/>
</dbReference>
<evidence type="ECO:0000259" key="1">
    <source>
        <dbReference type="PROSITE" id="PS51094"/>
    </source>
</evidence>
<dbReference type="Pfam" id="PF00359">
    <property type="entry name" value="PTS_EIIA_2"/>
    <property type="match status" value="1"/>
</dbReference>
<dbReference type="EMBL" id="JANJZL010000012">
    <property type="protein sequence ID" value="MCR2045141.1"/>
    <property type="molecule type" value="Genomic_DNA"/>
</dbReference>
<dbReference type="InterPro" id="IPR051541">
    <property type="entry name" value="PTS_SugarTrans_NitroReg"/>
</dbReference>
<organism evidence="2 3">
    <name type="scientific">Anaerosalibacter massiliensis</name>
    <dbReference type="NCBI Taxonomy" id="1347392"/>
    <lineage>
        <taxon>Bacteria</taxon>
        <taxon>Bacillati</taxon>
        <taxon>Bacillota</taxon>
        <taxon>Tissierellia</taxon>
        <taxon>Tissierellales</taxon>
        <taxon>Sporanaerobacteraceae</taxon>
        <taxon>Anaerosalibacter</taxon>
    </lineage>
</organism>
<dbReference type="CDD" id="cd00211">
    <property type="entry name" value="PTS_IIA_fru"/>
    <property type="match status" value="1"/>
</dbReference>
<proteinExistence type="predicted"/>
<evidence type="ECO:0000313" key="2">
    <source>
        <dbReference type="EMBL" id="MCR2045141.1"/>
    </source>
</evidence>
<dbReference type="OrthoDB" id="370976at2"/>
<dbReference type="Gene3D" id="3.40.930.10">
    <property type="entry name" value="Mannitol-specific EII, Chain A"/>
    <property type="match status" value="1"/>
</dbReference>
<name>A0A9X2MQ65_9FIRM</name>
<comment type="caution">
    <text evidence="2">The sequence shown here is derived from an EMBL/GenBank/DDBJ whole genome shotgun (WGS) entry which is preliminary data.</text>
</comment>
<keyword evidence="3" id="KW-1185">Reference proteome</keyword>
<dbReference type="Proteomes" id="UP001142078">
    <property type="component" value="Unassembled WGS sequence"/>
</dbReference>
<reference evidence="2" key="1">
    <citation type="submission" date="2022-07" db="EMBL/GenBank/DDBJ databases">
        <title>Enhanced cultured diversity of the mouse gut microbiota enables custom-made synthetic communities.</title>
        <authorList>
            <person name="Afrizal A."/>
        </authorList>
    </citation>
    <scope>NUCLEOTIDE SEQUENCE</scope>
    <source>
        <strain evidence="2">DSM 29482</strain>
    </source>
</reference>
<feature type="domain" description="PTS EIIA type-2" evidence="1">
    <location>
        <begin position="8"/>
        <end position="155"/>
    </location>
</feature>
<dbReference type="PANTHER" id="PTHR47738">
    <property type="entry name" value="PTS SYSTEM FRUCTOSE-LIKE EIIA COMPONENT-RELATED"/>
    <property type="match status" value="1"/>
</dbReference>
<keyword evidence="2" id="KW-0762">Sugar transport</keyword>
<accession>A0A9X2MQ65</accession>
<keyword evidence="2" id="KW-0813">Transport</keyword>
<dbReference type="InterPro" id="IPR016152">
    <property type="entry name" value="PTrfase/Anion_transptr"/>
</dbReference>
<protein>
    <submittedName>
        <fullName evidence="2">PTS sugar transporter subunit IIA</fullName>
    </submittedName>
</protein>
<dbReference type="SUPFAM" id="SSF55804">
    <property type="entry name" value="Phoshotransferase/anion transport protein"/>
    <property type="match status" value="1"/>
</dbReference>